<dbReference type="Gene3D" id="2.60.120.620">
    <property type="entry name" value="q2cbj1_9rhob like domain"/>
    <property type="match status" value="1"/>
</dbReference>
<dbReference type="AlphaFoldDB" id="A0A5N5WRP0"/>
<evidence type="ECO:0000313" key="2">
    <source>
        <dbReference type="Proteomes" id="UP000326565"/>
    </source>
</evidence>
<sequence length="201" mass="22033">MTLNMEDAKARLKEHGWVKVPSVLSKEAAKDALDRLWKAKAASGASGKGTFQPILDPHPANARVFYLPELDAYWRDMLISPTGLDSAKSLLGEQLLVSNFSANIARPGAESMALHSDQSIDVPDNAPDLLVPFEADAGDIVEEDRAILFAYYSAPHMRPLDKLPADEGTSCTVPYWIRCEGRSDYMAQKYPSKKHTTAVSA</sequence>
<evidence type="ECO:0008006" key="3">
    <source>
        <dbReference type="Google" id="ProtNLM"/>
    </source>
</evidence>
<reference evidence="1 2" key="1">
    <citation type="submission" date="2019-04" db="EMBL/GenBank/DDBJ databases">
        <title>Friends and foes A comparative genomics study of 23 Aspergillus species from section Flavi.</title>
        <authorList>
            <consortium name="DOE Joint Genome Institute"/>
            <person name="Kjaerbolling I."/>
            <person name="Vesth T."/>
            <person name="Frisvad J.C."/>
            <person name="Nybo J.L."/>
            <person name="Theobald S."/>
            <person name="Kildgaard S."/>
            <person name="Isbrandt T."/>
            <person name="Kuo A."/>
            <person name="Sato A."/>
            <person name="Lyhne E.K."/>
            <person name="Kogle M.E."/>
            <person name="Wiebenga A."/>
            <person name="Kun R.S."/>
            <person name="Lubbers R.J."/>
            <person name="Makela M.R."/>
            <person name="Barry K."/>
            <person name="Chovatia M."/>
            <person name="Clum A."/>
            <person name="Daum C."/>
            <person name="Haridas S."/>
            <person name="He G."/>
            <person name="LaButti K."/>
            <person name="Lipzen A."/>
            <person name="Mondo S."/>
            <person name="Riley R."/>
            <person name="Salamov A."/>
            <person name="Simmons B.A."/>
            <person name="Magnuson J.K."/>
            <person name="Henrissat B."/>
            <person name="Mortensen U.H."/>
            <person name="Larsen T.O."/>
            <person name="Devries R.P."/>
            <person name="Grigoriev I.V."/>
            <person name="Machida M."/>
            <person name="Baker S.E."/>
            <person name="Andersen M.R."/>
        </authorList>
    </citation>
    <scope>NUCLEOTIDE SEQUENCE [LARGE SCALE GENOMIC DNA]</scope>
    <source>
        <strain evidence="1 2">CBS 151.66</strain>
    </source>
</reference>
<name>A0A5N5WRP0_9EURO</name>
<protein>
    <recommendedName>
        <fullName evidence="3">Phytanoyl-CoA dioxygenase</fullName>
    </recommendedName>
</protein>
<proteinExistence type="predicted"/>
<dbReference type="OrthoDB" id="445007at2759"/>
<dbReference type="Proteomes" id="UP000326565">
    <property type="component" value="Unassembled WGS sequence"/>
</dbReference>
<accession>A0A5N5WRP0</accession>
<organism evidence="1 2">
    <name type="scientific">Aspergillus leporis</name>
    <dbReference type="NCBI Taxonomy" id="41062"/>
    <lineage>
        <taxon>Eukaryota</taxon>
        <taxon>Fungi</taxon>
        <taxon>Dikarya</taxon>
        <taxon>Ascomycota</taxon>
        <taxon>Pezizomycotina</taxon>
        <taxon>Eurotiomycetes</taxon>
        <taxon>Eurotiomycetidae</taxon>
        <taxon>Eurotiales</taxon>
        <taxon>Aspergillaceae</taxon>
        <taxon>Aspergillus</taxon>
        <taxon>Aspergillus subgen. Circumdati</taxon>
    </lineage>
</organism>
<keyword evidence="2" id="KW-1185">Reference proteome</keyword>
<dbReference type="EMBL" id="ML732278">
    <property type="protein sequence ID" value="KAB8071238.1"/>
    <property type="molecule type" value="Genomic_DNA"/>
</dbReference>
<gene>
    <name evidence="1" type="ORF">BDV29DRAFT_197550</name>
</gene>
<evidence type="ECO:0000313" key="1">
    <source>
        <dbReference type="EMBL" id="KAB8071238.1"/>
    </source>
</evidence>
<dbReference type="SUPFAM" id="SSF51197">
    <property type="entry name" value="Clavaminate synthase-like"/>
    <property type="match status" value="1"/>
</dbReference>